<dbReference type="InterPro" id="IPR001436">
    <property type="entry name" value="Alpha-crystallin/sHSP_animal"/>
</dbReference>
<accession>A0A7R9L2X0</accession>
<dbReference type="PROSITE" id="PS01031">
    <property type="entry name" value="SHSP"/>
    <property type="match status" value="1"/>
</dbReference>
<dbReference type="EMBL" id="CAJPIZ010011768">
    <property type="protein sequence ID" value="CAG2113335.1"/>
    <property type="molecule type" value="Genomic_DNA"/>
</dbReference>
<evidence type="ECO:0000256" key="1">
    <source>
        <dbReference type="ARBA" id="ARBA00023016"/>
    </source>
</evidence>
<gene>
    <name evidence="5" type="ORF">OSB1V03_LOCUS13305</name>
</gene>
<keyword evidence="1" id="KW-0346">Stress response</keyword>
<feature type="domain" description="SHSP" evidence="4">
    <location>
        <begin position="49"/>
        <end position="160"/>
    </location>
</feature>
<dbReference type="GO" id="GO:0009408">
    <property type="term" value="P:response to heat"/>
    <property type="evidence" value="ECO:0007669"/>
    <property type="project" value="TreeGrafter"/>
</dbReference>
<dbReference type="AlphaFoldDB" id="A0A7R9L2X0"/>
<evidence type="ECO:0000259" key="4">
    <source>
        <dbReference type="PROSITE" id="PS01031"/>
    </source>
</evidence>
<protein>
    <recommendedName>
        <fullName evidence="4">SHSP domain-containing protein</fullName>
    </recommendedName>
</protein>
<organism evidence="5">
    <name type="scientific">Medioppia subpectinata</name>
    <dbReference type="NCBI Taxonomy" id="1979941"/>
    <lineage>
        <taxon>Eukaryota</taxon>
        <taxon>Metazoa</taxon>
        <taxon>Ecdysozoa</taxon>
        <taxon>Arthropoda</taxon>
        <taxon>Chelicerata</taxon>
        <taxon>Arachnida</taxon>
        <taxon>Acari</taxon>
        <taxon>Acariformes</taxon>
        <taxon>Sarcoptiformes</taxon>
        <taxon>Oribatida</taxon>
        <taxon>Brachypylina</taxon>
        <taxon>Oppioidea</taxon>
        <taxon>Oppiidae</taxon>
        <taxon>Medioppia</taxon>
    </lineage>
</organism>
<dbReference type="PANTHER" id="PTHR45640:SF13">
    <property type="entry name" value="HEAT SHOCK PROTEIN 22-RELATED"/>
    <property type="match status" value="1"/>
</dbReference>
<dbReference type="GO" id="GO:0042026">
    <property type="term" value="P:protein refolding"/>
    <property type="evidence" value="ECO:0007669"/>
    <property type="project" value="TreeGrafter"/>
</dbReference>
<evidence type="ECO:0000256" key="2">
    <source>
        <dbReference type="PROSITE-ProRule" id="PRU00285"/>
    </source>
</evidence>
<proteinExistence type="inferred from homology"/>
<keyword evidence="6" id="KW-1185">Reference proteome</keyword>
<dbReference type="PRINTS" id="PR00299">
    <property type="entry name" value="ACRYSTALLIN"/>
</dbReference>
<dbReference type="Pfam" id="PF00011">
    <property type="entry name" value="HSP20"/>
    <property type="match status" value="1"/>
</dbReference>
<dbReference type="CDD" id="cd06526">
    <property type="entry name" value="metazoan_ACD"/>
    <property type="match status" value="1"/>
</dbReference>
<dbReference type="GO" id="GO:0051082">
    <property type="term" value="F:unfolded protein binding"/>
    <property type="evidence" value="ECO:0007669"/>
    <property type="project" value="TreeGrafter"/>
</dbReference>
<evidence type="ECO:0000256" key="3">
    <source>
        <dbReference type="RuleBase" id="RU003616"/>
    </source>
</evidence>
<reference evidence="5" key="1">
    <citation type="submission" date="2020-11" db="EMBL/GenBank/DDBJ databases">
        <authorList>
            <person name="Tran Van P."/>
        </authorList>
    </citation>
    <scope>NUCLEOTIDE SEQUENCE</scope>
</reference>
<dbReference type="Proteomes" id="UP000759131">
    <property type="component" value="Unassembled WGS sequence"/>
</dbReference>
<sequence>MSLSPFLPHRCGRNYWDVWDWPQSIFGQHFALDWNEVDHWIQSRVDGRMGQLTGRSGQSQVSNTSDQFSVRLDCSHFKPEEIEVRTHDNWVSIHGKHEERTDSHGWVKREFTRRYALPEGCDAETVVSHLDSKGILKVEAPKKPLPQIKDNERVVPIAITADDDK</sequence>
<evidence type="ECO:0000313" key="5">
    <source>
        <dbReference type="EMBL" id="CAD7632905.1"/>
    </source>
</evidence>
<dbReference type="OrthoDB" id="6416617at2759"/>
<dbReference type="GO" id="GO:0005737">
    <property type="term" value="C:cytoplasm"/>
    <property type="evidence" value="ECO:0007669"/>
    <property type="project" value="TreeGrafter"/>
</dbReference>
<dbReference type="InterPro" id="IPR002068">
    <property type="entry name" value="A-crystallin/Hsp20_dom"/>
</dbReference>
<dbReference type="Gene3D" id="2.60.40.790">
    <property type="match status" value="1"/>
</dbReference>
<name>A0A7R9L2X0_9ACAR</name>
<dbReference type="GO" id="GO:0005634">
    <property type="term" value="C:nucleus"/>
    <property type="evidence" value="ECO:0007669"/>
    <property type="project" value="TreeGrafter"/>
</dbReference>
<dbReference type="SUPFAM" id="SSF49764">
    <property type="entry name" value="HSP20-like chaperones"/>
    <property type="match status" value="1"/>
</dbReference>
<dbReference type="EMBL" id="OC866343">
    <property type="protein sequence ID" value="CAD7632905.1"/>
    <property type="molecule type" value="Genomic_DNA"/>
</dbReference>
<comment type="similarity">
    <text evidence="2 3">Belongs to the small heat shock protein (HSP20) family.</text>
</comment>
<evidence type="ECO:0000313" key="6">
    <source>
        <dbReference type="Proteomes" id="UP000759131"/>
    </source>
</evidence>
<dbReference type="InterPro" id="IPR008978">
    <property type="entry name" value="HSP20-like_chaperone"/>
</dbReference>
<dbReference type="PANTHER" id="PTHR45640">
    <property type="entry name" value="HEAT SHOCK PROTEIN HSP-12.2-RELATED"/>
    <property type="match status" value="1"/>
</dbReference>